<keyword evidence="3" id="KW-1185">Reference proteome</keyword>
<gene>
    <name evidence="2" type="ORF">RRF57_009000</name>
</gene>
<organism evidence="2 3">
    <name type="scientific">Xylaria bambusicola</name>
    <dbReference type="NCBI Taxonomy" id="326684"/>
    <lineage>
        <taxon>Eukaryota</taxon>
        <taxon>Fungi</taxon>
        <taxon>Dikarya</taxon>
        <taxon>Ascomycota</taxon>
        <taxon>Pezizomycotina</taxon>
        <taxon>Sordariomycetes</taxon>
        <taxon>Xylariomycetidae</taxon>
        <taxon>Xylariales</taxon>
        <taxon>Xylariaceae</taxon>
        <taxon>Xylaria</taxon>
    </lineage>
</organism>
<accession>A0AAN7UUV1</accession>
<evidence type="ECO:0000313" key="2">
    <source>
        <dbReference type="EMBL" id="KAK5633286.1"/>
    </source>
</evidence>
<reference evidence="2 3" key="1">
    <citation type="submission" date="2023-10" db="EMBL/GenBank/DDBJ databases">
        <title>Draft genome sequence of Xylaria bambusicola isolate GMP-LS, the root and basal stem rot pathogen of sugarcane in Indonesia.</title>
        <authorList>
            <person name="Selvaraj P."/>
            <person name="Muralishankar V."/>
            <person name="Muruganantham S."/>
            <person name="Sp S."/>
            <person name="Haryani S."/>
            <person name="Lau K.J.X."/>
            <person name="Naqvi N.I."/>
        </authorList>
    </citation>
    <scope>NUCLEOTIDE SEQUENCE [LARGE SCALE GENOMIC DNA]</scope>
    <source>
        <strain evidence="2">GMP-LS</strain>
    </source>
</reference>
<sequence length="67" mass="7374">MGNYNESIEFASETIEKEGETDEESGVLRGVYREVSVVENLTSTDKSEILVDMNSEGNVTLLGQRCA</sequence>
<dbReference type="EMBL" id="JAWHQM010000031">
    <property type="protein sequence ID" value="KAK5633286.1"/>
    <property type="molecule type" value="Genomic_DNA"/>
</dbReference>
<dbReference type="AlphaFoldDB" id="A0AAN7UUV1"/>
<evidence type="ECO:0000256" key="1">
    <source>
        <dbReference type="SAM" id="MobiDB-lite"/>
    </source>
</evidence>
<dbReference type="Proteomes" id="UP001305414">
    <property type="component" value="Unassembled WGS sequence"/>
</dbReference>
<evidence type="ECO:0000313" key="3">
    <source>
        <dbReference type="Proteomes" id="UP001305414"/>
    </source>
</evidence>
<protein>
    <submittedName>
        <fullName evidence="2">Uncharacterized protein</fullName>
    </submittedName>
</protein>
<comment type="caution">
    <text evidence="2">The sequence shown here is derived from an EMBL/GenBank/DDBJ whole genome shotgun (WGS) entry which is preliminary data.</text>
</comment>
<proteinExistence type="predicted"/>
<name>A0AAN7UUV1_9PEZI</name>
<feature type="region of interest" description="Disordered" evidence="1">
    <location>
        <begin position="1"/>
        <end position="26"/>
    </location>
</feature>